<feature type="signal peptide" evidence="1">
    <location>
        <begin position="1"/>
        <end position="20"/>
    </location>
</feature>
<proteinExistence type="predicted"/>
<dbReference type="Pfam" id="PF06340">
    <property type="entry name" value="TcpF"/>
    <property type="match status" value="1"/>
</dbReference>
<dbReference type="InterPro" id="IPR009405">
    <property type="entry name" value="TcpF"/>
</dbReference>
<evidence type="ECO:0000313" key="2">
    <source>
        <dbReference type="EMBL" id="KNA59555.1"/>
    </source>
</evidence>
<reference evidence="2 3" key="2">
    <citation type="submission" date="2010-08" db="EMBL/GenBank/DDBJ databases">
        <title>The Genome Sequence of Vibrio cholerae strain 2740-80.</title>
        <authorList>
            <consortium name="The Broad Institute Genome Sequencing Platform"/>
            <person name="Colwell R."/>
            <person name="Young S.K."/>
            <person name="Zeng Q."/>
            <person name="Alvarado L."/>
            <person name="Berlin A."/>
            <person name="Chapman S."/>
            <person name="Chen Z."/>
            <person name="Freedman E."/>
            <person name="Gellesch M."/>
            <person name="Goldberg J."/>
            <person name="Griggs A."/>
            <person name="Gujja S."/>
            <person name="Heilman E."/>
            <person name="Heiman D."/>
            <person name="Howarth C."/>
            <person name="Larson L."/>
            <person name="Mehta T."/>
            <person name="Neiman D.N."/>
            <person name="Park D."/>
            <person name="Pearson M."/>
            <person name="Roberts A."/>
            <person name="Saif S."/>
            <person name="Shenoy N."/>
            <person name="Sisk P."/>
            <person name="Stolte C."/>
            <person name="Sykes S."/>
            <person name="White J."/>
            <person name="Yandava C."/>
            <person name="Borodovsky M."/>
            <person name="Heidelberg J."/>
            <person name="Haas B."/>
            <person name="Nusbaum C."/>
            <person name="Birren B."/>
        </authorList>
    </citation>
    <scope>NUCLEOTIDE SEQUENCE [LARGE SCALE GENOMIC DNA]</scope>
    <source>
        <strain evidence="2 3">2740-80</strain>
    </source>
</reference>
<dbReference type="RefSeq" id="WP_001894870.1">
    <property type="nucleotide sequence ID" value="NZ_CP016324.1"/>
</dbReference>
<feature type="chain" id="PRO_5005532018" evidence="1">
    <location>
        <begin position="21"/>
        <end position="338"/>
    </location>
</feature>
<name>A0A0K9UTD9_VIBCL</name>
<evidence type="ECO:0000256" key="1">
    <source>
        <dbReference type="SAM" id="SignalP"/>
    </source>
</evidence>
<evidence type="ECO:0000313" key="3">
    <source>
        <dbReference type="Proteomes" id="UP000003017"/>
    </source>
</evidence>
<dbReference type="Gene3D" id="2.60.40.3240">
    <property type="entry name" value="Vibrio cholerae toxin co-regulated pilus biosynthesis protein F, C-terminal domain"/>
    <property type="match status" value="1"/>
</dbReference>
<sequence length="338" mass="38194">MRYKKTLMLSIMITSFNSFAFNDNYSSTSTVYATSNEATDSRGSEHLRYPYLECIKIGMSRDYLENCVKVSFPTSQDMFYDAYSSTESDGAKTRTKEDFSARLLAGDYDSLQKLYIDFYLAQTTFDWEIPTRDQIETLVNYANEGKLSTALNQEYITGRFLTKENGRYDIVNVGGVPDNTPVKLPAIVSKRGLMGTTSVVNAIPNEIYPHIKVYEGTLSRLKPGGAMIAVLEYDVSELSKHGYTNLWDVQFKVLVGVPHAETGVIYDPVYEETVKPYQPSDNLTGKKLYNVSTNDMRNGYKWSNTMFSNSNYKTQILLTKGDGSGVKLYSKAYSENFK</sequence>
<accession>A0A0K9UTD9</accession>
<dbReference type="EMBL" id="AAUT02000016">
    <property type="protein sequence ID" value="KNA59555.1"/>
    <property type="molecule type" value="Genomic_DNA"/>
</dbReference>
<organism evidence="2 3">
    <name type="scientific">Vibrio cholerae 2740-80</name>
    <dbReference type="NCBI Taxonomy" id="412614"/>
    <lineage>
        <taxon>Bacteria</taxon>
        <taxon>Pseudomonadati</taxon>
        <taxon>Pseudomonadota</taxon>
        <taxon>Gammaproteobacteria</taxon>
        <taxon>Vibrionales</taxon>
        <taxon>Vibrionaceae</taxon>
        <taxon>Vibrio</taxon>
    </lineage>
</organism>
<dbReference type="Proteomes" id="UP000003017">
    <property type="component" value="Unassembled WGS sequence"/>
</dbReference>
<keyword evidence="1" id="KW-0732">Signal</keyword>
<dbReference type="InterPro" id="IPR043125">
    <property type="entry name" value="TcpF_C"/>
</dbReference>
<comment type="caution">
    <text evidence="2">The sequence shown here is derived from an EMBL/GenBank/DDBJ whole genome shotgun (WGS) entry which is preliminary data.</text>
</comment>
<protein>
    <submittedName>
        <fullName evidence="2">Toxin co-regulated pilus biosynthesis protein F</fullName>
    </submittedName>
</protein>
<dbReference type="AlphaFoldDB" id="A0A0K9UTD9"/>
<gene>
    <name evidence="2" type="ORF">VC274080_020913</name>
</gene>
<reference evidence="2 3" key="1">
    <citation type="submission" date="2007-01" db="EMBL/GenBank/DDBJ databases">
        <authorList>
            <person name="Kobayashi T."/>
            <person name="Suzuki M."/>
            <person name="Inoue H."/>
            <person name="Itai R.N."/>
            <person name="Takahashi M."/>
            <person name="Nakanishi H."/>
            <person name="Mori S."/>
            <person name="Nishizawa N.K."/>
        </authorList>
    </citation>
    <scope>NUCLEOTIDE SEQUENCE [LARGE SCALE GENOMIC DNA]</scope>
    <source>
        <strain evidence="2 3">2740-80</strain>
    </source>
</reference>
<dbReference type="PIRSF" id="PIRSF020763">
    <property type="entry name" value="TcpF"/>
    <property type="match status" value="1"/>
</dbReference>